<keyword evidence="2" id="KW-1185">Reference proteome</keyword>
<dbReference type="AlphaFoldDB" id="A0A2S4KXU8"/>
<evidence type="ECO:0000313" key="1">
    <source>
        <dbReference type="EMBL" id="POR35001.1"/>
    </source>
</evidence>
<accession>A0A2S4KXU8</accession>
<comment type="caution">
    <text evidence="1">The sequence shown here is derived from an EMBL/GenBank/DDBJ whole genome shotgun (WGS) entry which is preliminary data.</text>
</comment>
<name>A0A2S4KXU8_9HYPO</name>
<evidence type="ECO:0000313" key="2">
    <source>
        <dbReference type="Proteomes" id="UP000237481"/>
    </source>
</evidence>
<dbReference type="EMBL" id="PKSG01000475">
    <property type="protein sequence ID" value="POR35001.1"/>
    <property type="molecule type" value="Genomic_DNA"/>
</dbReference>
<sequence length="137" mass="15033">GILHPLRHVGTDTKQPYCTDTSHPFPPSIPWLLQWPSSAYLEVTIPVTTAHNTLSTYLSRARASTTTCGARIRHCPSTDGGACHGPNSQPPYPEVCHGRIPVLGRGRCLRQVYRGRLQRRGKGQVCQGVHETQGLLS</sequence>
<dbReference type="Proteomes" id="UP000237481">
    <property type="component" value="Unassembled WGS sequence"/>
</dbReference>
<protein>
    <submittedName>
        <fullName evidence="1">Uncharacterized protein</fullName>
    </submittedName>
</protein>
<feature type="non-terminal residue" evidence="1">
    <location>
        <position position="1"/>
    </location>
</feature>
<proteinExistence type="predicted"/>
<organism evidence="1 2">
    <name type="scientific">Tolypocladium paradoxum</name>
    <dbReference type="NCBI Taxonomy" id="94208"/>
    <lineage>
        <taxon>Eukaryota</taxon>
        <taxon>Fungi</taxon>
        <taxon>Dikarya</taxon>
        <taxon>Ascomycota</taxon>
        <taxon>Pezizomycotina</taxon>
        <taxon>Sordariomycetes</taxon>
        <taxon>Hypocreomycetidae</taxon>
        <taxon>Hypocreales</taxon>
        <taxon>Ophiocordycipitaceae</taxon>
        <taxon>Tolypocladium</taxon>
    </lineage>
</organism>
<gene>
    <name evidence="1" type="ORF">TPAR_04782</name>
</gene>
<reference evidence="1 2" key="1">
    <citation type="submission" date="2018-01" db="EMBL/GenBank/DDBJ databases">
        <title>Harnessing the power of phylogenomics to disentangle the directionality and signatures of interkingdom host jumping in the parasitic fungal genus Tolypocladium.</title>
        <authorList>
            <person name="Quandt C.A."/>
            <person name="Patterson W."/>
            <person name="Spatafora J.W."/>
        </authorList>
    </citation>
    <scope>NUCLEOTIDE SEQUENCE [LARGE SCALE GENOMIC DNA]</scope>
    <source>
        <strain evidence="1 2">NRBC 100945</strain>
    </source>
</reference>